<comment type="caution">
    <text evidence="1">The sequence shown here is derived from an EMBL/GenBank/DDBJ whole genome shotgun (WGS) entry which is preliminary data.</text>
</comment>
<name>A0ABN9ALM5_9NEOB</name>
<proteinExistence type="predicted"/>
<evidence type="ECO:0000313" key="2">
    <source>
        <dbReference type="Proteomes" id="UP001162483"/>
    </source>
</evidence>
<gene>
    <name evidence="1" type="ORF">SPARVUS_LOCUS1026580</name>
</gene>
<reference evidence="1" key="1">
    <citation type="submission" date="2023-05" db="EMBL/GenBank/DDBJ databases">
        <authorList>
            <person name="Stuckert A."/>
        </authorList>
    </citation>
    <scope>NUCLEOTIDE SEQUENCE</scope>
</reference>
<protein>
    <submittedName>
        <fullName evidence="1">Uncharacterized protein</fullName>
    </submittedName>
</protein>
<keyword evidence="2" id="KW-1185">Reference proteome</keyword>
<accession>A0ABN9ALM5</accession>
<sequence>WEGVPVKFGYRLPIAVRLPRRLETEGVLPPSLPVVFWDT</sequence>
<evidence type="ECO:0000313" key="1">
    <source>
        <dbReference type="EMBL" id="CAI9536443.1"/>
    </source>
</evidence>
<organism evidence="1 2">
    <name type="scientific">Staurois parvus</name>
    <dbReference type="NCBI Taxonomy" id="386267"/>
    <lineage>
        <taxon>Eukaryota</taxon>
        <taxon>Metazoa</taxon>
        <taxon>Chordata</taxon>
        <taxon>Craniata</taxon>
        <taxon>Vertebrata</taxon>
        <taxon>Euteleostomi</taxon>
        <taxon>Amphibia</taxon>
        <taxon>Batrachia</taxon>
        <taxon>Anura</taxon>
        <taxon>Neobatrachia</taxon>
        <taxon>Ranoidea</taxon>
        <taxon>Ranidae</taxon>
        <taxon>Staurois</taxon>
    </lineage>
</organism>
<dbReference type="Proteomes" id="UP001162483">
    <property type="component" value="Unassembled WGS sequence"/>
</dbReference>
<feature type="non-terminal residue" evidence="1">
    <location>
        <position position="1"/>
    </location>
</feature>
<dbReference type="EMBL" id="CATNWA010000317">
    <property type="protein sequence ID" value="CAI9536443.1"/>
    <property type="molecule type" value="Genomic_DNA"/>
</dbReference>